<dbReference type="Pfam" id="PF00805">
    <property type="entry name" value="Pentapeptide"/>
    <property type="match status" value="1"/>
</dbReference>
<evidence type="ECO:0000313" key="1">
    <source>
        <dbReference type="EMBL" id="VAW65517.1"/>
    </source>
</evidence>
<sequence length="115" mass="12940">MPDTSPQIKTDELYRLLREGKMDEFNARREQGENCDLTSSDFRSVDLTGINADGLDLSHCYFRMSNLRGVDFSNTRLEGASIHGAQISGAFFPAALDAHEILLSLEHGTRMRYKV</sequence>
<name>A0A3B0XQJ4_9ZZZZ</name>
<proteinExistence type="predicted"/>
<accession>A0A3B0XQJ4</accession>
<dbReference type="AlphaFoldDB" id="A0A3B0XQJ4"/>
<dbReference type="SUPFAM" id="SSF141571">
    <property type="entry name" value="Pentapeptide repeat-like"/>
    <property type="match status" value="1"/>
</dbReference>
<dbReference type="InterPro" id="IPR001646">
    <property type="entry name" value="5peptide_repeat"/>
</dbReference>
<organism evidence="1">
    <name type="scientific">hydrothermal vent metagenome</name>
    <dbReference type="NCBI Taxonomy" id="652676"/>
    <lineage>
        <taxon>unclassified sequences</taxon>
        <taxon>metagenomes</taxon>
        <taxon>ecological metagenomes</taxon>
    </lineage>
</organism>
<dbReference type="EMBL" id="UOFH01000317">
    <property type="protein sequence ID" value="VAW65517.1"/>
    <property type="molecule type" value="Genomic_DNA"/>
</dbReference>
<reference evidence="1" key="1">
    <citation type="submission" date="2018-06" db="EMBL/GenBank/DDBJ databases">
        <authorList>
            <person name="Zhirakovskaya E."/>
        </authorList>
    </citation>
    <scope>NUCLEOTIDE SEQUENCE</scope>
</reference>
<protein>
    <submittedName>
        <fullName evidence="1">Pentapeptide repeat domain protein</fullName>
    </submittedName>
</protein>
<dbReference type="Gene3D" id="2.160.20.80">
    <property type="entry name" value="E3 ubiquitin-protein ligase SopA"/>
    <property type="match status" value="1"/>
</dbReference>
<gene>
    <name evidence="1" type="ORF">MNBD_GAMMA08-2151</name>
</gene>